<gene>
    <name evidence="1" type="ORF">BCF58_0026</name>
</gene>
<dbReference type="RefSeq" id="WP_121459788.1">
    <property type="nucleotide sequence ID" value="NZ_RBXB01000001.1"/>
</dbReference>
<reference evidence="1 2" key="1">
    <citation type="submission" date="2018-10" db="EMBL/GenBank/DDBJ databases">
        <title>Genomic Encyclopedia of Archaeal and Bacterial Type Strains, Phase II (KMG-II): from individual species to whole genera.</title>
        <authorList>
            <person name="Goeker M."/>
        </authorList>
    </citation>
    <scope>NUCLEOTIDE SEQUENCE [LARGE SCALE GENOMIC DNA]</scope>
    <source>
        <strain evidence="1 2">DSM 14219</strain>
    </source>
</reference>
<proteinExistence type="predicted"/>
<dbReference type="AlphaFoldDB" id="A0A495SM88"/>
<keyword evidence="2" id="KW-1185">Reference proteome</keyword>
<evidence type="ECO:0000313" key="1">
    <source>
        <dbReference type="EMBL" id="RKT00825.1"/>
    </source>
</evidence>
<sequence>MKNLLCFFILPVFVLGNSLPVNYLGKKQGVEAESYFEKDSQIVYLFFKVEKSNSGQEKITLQGKKMSPGKLKLEPAFDRGSANVGDYIISLHDSSGKEVGKQLIKDPLHPEMEVYEDGISRNKMTLQNAEFSIRYSHSGSIAMVKIEKITKGGTQLLFTQKL</sequence>
<protein>
    <submittedName>
        <fullName evidence="1">Uncharacterized protein</fullName>
    </submittedName>
</protein>
<dbReference type="EMBL" id="RBXB01000001">
    <property type="protein sequence ID" value="RKT00825.1"/>
    <property type="molecule type" value="Genomic_DNA"/>
</dbReference>
<evidence type="ECO:0000313" key="2">
    <source>
        <dbReference type="Proteomes" id="UP000272428"/>
    </source>
</evidence>
<dbReference type="OrthoDB" id="1255866at2"/>
<comment type="caution">
    <text evidence="1">The sequence shown here is derived from an EMBL/GenBank/DDBJ whole genome shotgun (WGS) entry which is preliminary data.</text>
</comment>
<accession>A0A495SM88</accession>
<name>A0A495SM88_9FLAO</name>
<dbReference type="Proteomes" id="UP000272428">
    <property type="component" value="Unassembled WGS sequence"/>
</dbReference>
<organism evidence="1 2">
    <name type="scientific">Chryseobacterium defluvii</name>
    <dbReference type="NCBI Taxonomy" id="160396"/>
    <lineage>
        <taxon>Bacteria</taxon>
        <taxon>Pseudomonadati</taxon>
        <taxon>Bacteroidota</taxon>
        <taxon>Flavobacteriia</taxon>
        <taxon>Flavobacteriales</taxon>
        <taxon>Weeksellaceae</taxon>
        <taxon>Chryseobacterium group</taxon>
        <taxon>Chryseobacterium</taxon>
    </lineage>
</organism>